<gene>
    <name evidence="1" type="primary">mobC</name>
    <name evidence="1" type="ORF">D0C36_19310</name>
</gene>
<dbReference type="AlphaFoldDB" id="A0A372NSP5"/>
<evidence type="ECO:0000313" key="2">
    <source>
        <dbReference type="Proteomes" id="UP000264217"/>
    </source>
</evidence>
<sequence length="136" mass="15483">MAELKKHFGRPKLQDGKRVKKLDVRFTQEEYDRIVSMEKAFGISKTELLRMRVLNDADKIIVNAAELLKLLDRTGAELGRAGNNINQLAKHANTEKLAGKNDLRVTAAFNNLMAEYISIQQALEKSFRKIIRLMGK</sequence>
<dbReference type="RefSeq" id="WP_117393295.1">
    <property type="nucleotide sequence ID" value="NZ_QWDC01000003.1"/>
</dbReference>
<dbReference type="OrthoDB" id="681025at2"/>
<keyword evidence="2" id="KW-1185">Reference proteome</keyword>
<reference evidence="1 2" key="1">
    <citation type="submission" date="2018-08" db="EMBL/GenBank/DDBJ databases">
        <title>Mucilaginibacter sp. MYSH2.</title>
        <authorList>
            <person name="Seo T."/>
        </authorList>
    </citation>
    <scope>NUCLEOTIDE SEQUENCE [LARGE SCALE GENOMIC DNA]</scope>
    <source>
        <strain evidence="1 2">MYSH2</strain>
    </source>
</reference>
<dbReference type="InterPro" id="IPR053842">
    <property type="entry name" value="NikA-like"/>
</dbReference>
<name>A0A372NSP5_9SPHI</name>
<dbReference type="Proteomes" id="UP000264217">
    <property type="component" value="Unassembled WGS sequence"/>
</dbReference>
<evidence type="ECO:0000313" key="1">
    <source>
        <dbReference type="EMBL" id="RFZ91375.1"/>
    </source>
</evidence>
<organism evidence="1 2">
    <name type="scientific">Mucilaginibacter conchicola</name>
    <dbReference type="NCBI Taxonomy" id="2303333"/>
    <lineage>
        <taxon>Bacteria</taxon>
        <taxon>Pseudomonadati</taxon>
        <taxon>Bacteroidota</taxon>
        <taxon>Sphingobacteriia</taxon>
        <taxon>Sphingobacteriales</taxon>
        <taxon>Sphingobacteriaceae</taxon>
        <taxon>Mucilaginibacter</taxon>
    </lineage>
</organism>
<dbReference type="EMBL" id="QWDC01000003">
    <property type="protein sequence ID" value="RFZ91375.1"/>
    <property type="molecule type" value="Genomic_DNA"/>
</dbReference>
<accession>A0A372NSP5</accession>
<proteinExistence type="predicted"/>
<protein>
    <submittedName>
        <fullName evidence="1">Plasmid mobilization relaxosome protein MobC</fullName>
    </submittedName>
</protein>
<dbReference type="Pfam" id="PF21983">
    <property type="entry name" value="NikA-like"/>
    <property type="match status" value="1"/>
</dbReference>
<comment type="caution">
    <text evidence="1">The sequence shown here is derived from an EMBL/GenBank/DDBJ whole genome shotgun (WGS) entry which is preliminary data.</text>
</comment>